<accession>A0A2R4MFP5</accession>
<dbReference type="KEGG" id="mmyr:MXMO3_02329"/>
<dbReference type="PANTHER" id="PTHR12110:SF41">
    <property type="entry name" value="INOSOSE DEHYDRATASE"/>
    <property type="match status" value="1"/>
</dbReference>
<keyword evidence="3" id="KW-1185">Reference proteome</keyword>
<organism evidence="2 3">
    <name type="scientific">Maritalea myrionectae</name>
    <dbReference type="NCBI Taxonomy" id="454601"/>
    <lineage>
        <taxon>Bacteria</taxon>
        <taxon>Pseudomonadati</taxon>
        <taxon>Pseudomonadota</taxon>
        <taxon>Alphaproteobacteria</taxon>
        <taxon>Hyphomicrobiales</taxon>
        <taxon>Devosiaceae</taxon>
        <taxon>Maritalea</taxon>
    </lineage>
</organism>
<dbReference type="Proteomes" id="UP000258927">
    <property type="component" value="Chromosome"/>
</dbReference>
<protein>
    <recommendedName>
        <fullName evidence="1">Xylose isomerase-like TIM barrel domain-containing protein</fullName>
    </recommendedName>
</protein>
<feature type="domain" description="Xylose isomerase-like TIM barrel" evidence="1">
    <location>
        <begin position="20"/>
        <end position="232"/>
    </location>
</feature>
<dbReference type="SUPFAM" id="SSF51658">
    <property type="entry name" value="Xylose isomerase-like"/>
    <property type="match status" value="1"/>
</dbReference>
<dbReference type="InterPro" id="IPR050312">
    <property type="entry name" value="IolE/XylAMocC-like"/>
</dbReference>
<sequence length="248" mass="28202">MDLSFQLYSARDFQPWSEVFAELANYGYAQVEGYGGVFEQPDELAKWLKSSNLRMDSSHFGIEQLEDDFDQCLALIKRFDVKRVFSPFLDEAQRPADAAGWQKFAHRLSAVNEKLAAHNIAFGWHNHDFEFKALADGQLPMDIILESAPDIDWEADIAWVHVGGEDPLKWIEKYGDRMTAIHVKDRAPEGENADQDGWCDVGDGVMDWKAILDAVRTKSNTKIFCVEHDNPADAFSFAQNSINNIRKL</sequence>
<evidence type="ECO:0000259" key="1">
    <source>
        <dbReference type="Pfam" id="PF01261"/>
    </source>
</evidence>
<dbReference type="Gene3D" id="3.20.20.150">
    <property type="entry name" value="Divalent-metal-dependent TIM barrel enzymes"/>
    <property type="match status" value="1"/>
</dbReference>
<name>A0A2R4MFP5_9HYPH</name>
<dbReference type="PANTHER" id="PTHR12110">
    <property type="entry name" value="HYDROXYPYRUVATE ISOMERASE"/>
    <property type="match status" value="1"/>
</dbReference>
<proteinExistence type="predicted"/>
<dbReference type="Pfam" id="PF01261">
    <property type="entry name" value="AP_endonuc_2"/>
    <property type="match status" value="1"/>
</dbReference>
<dbReference type="InterPro" id="IPR036237">
    <property type="entry name" value="Xyl_isomerase-like_sf"/>
</dbReference>
<evidence type="ECO:0000313" key="2">
    <source>
        <dbReference type="EMBL" id="AVX04842.1"/>
    </source>
</evidence>
<evidence type="ECO:0000313" key="3">
    <source>
        <dbReference type="Proteomes" id="UP000258927"/>
    </source>
</evidence>
<dbReference type="STRING" id="1122213.GCA_000423365_02648"/>
<reference evidence="2 3" key="1">
    <citation type="submission" date="2017-05" db="EMBL/GenBank/DDBJ databases">
        <title>Genome Analysis of Maritalea myrionectae HL2708#5.</title>
        <authorList>
            <consortium name="Cotde Inc.-PKNU"/>
            <person name="Jang D."/>
            <person name="Oh H.-M."/>
        </authorList>
    </citation>
    <scope>NUCLEOTIDE SEQUENCE [LARGE SCALE GENOMIC DNA]</scope>
    <source>
        <strain evidence="2 3">HL2708#5</strain>
    </source>
</reference>
<gene>
    <name evidence="2" type="ORF">MXMO3_02329</name>
</gene>
<dbReference type="EMBL" id="CP021330">
    <property type="protein sequence ID" value="AVX04842.1"/>
    <property type="molecule type" value="Genomic_DNA"/>
</dbReference>
<dbReference type="AlphaFoldDB" id="A0A2R4MFP5"/>
<dbReference type="RefSeq" id="WP_117395957.1">
    <property type="nucleotide sequence ID" value="NZ_CP021330.1"/>
</dbReference>
<dbReference type="InterPro" id="IPR013022">
    <property type="entry name" value="Xyl_isomerase-like_TIM-brl"/>
</dbReference>